<dbReference type="AlphaFoldDB" id="A0A159Z379"/>
<gene>
    <name evidence="2" type="ORF">AKL17_2341</name>
</gene>
<dbReference type="Pfam" id="PF03070">
    <property type="entry name" value="TENA_THI-4"/>
    <property type="match status" value="1"/>
</dbReference>
<dbReference type="EMBL" id="CP012661">
    <property type="protein sequence ID" value="AMY69587.1"/>
    <property type="molecule type" value="Genomic_DNA"/>
</dbReference>
<feature type="domain" description="Thiaminase-2/PQQC" evidence="1">
    <location>
        <begin position="21"/>
        <end position="220"/>
    </location>
</feature>
<evidence type="ECO:0000259" key="1">
    <source>
        <dbReference type="Pfam" id="PF03070"/>
    </source>
</evidence>
<dbReference type="PATRIC" id="fig|1335048.3.peg.2441"/>
<dbReference type="InterPro" id="IPR050967">
    <property type="entry name" value="Thiamine_Salvage_TenA"/>
</dbReference>
<dbReference type="OrthoDB" id="34166at2"/>
<dbReference type="Gene3D" id="1.20.910.10">
    <property type="entry name" value="Heme oxygenase-like"/>
    <property type="match status" value="1"/>
</dbReference>
<reference evidence="2 3" key="1">
    <citation type="submission" date="2015-09" db="EMBL/GenBank/DDBJ databases">
        <title>Complete genome sequence of Defluviimonas alba cai42t isolated from an oilfield in Xinjiang.</title>
        <authorList>
            <person name="Geng S."/>
            <person name="Pan X."/>
            <person name="Wu X."/>
        </authorList>
    </citation>
    <scope>NUCLEOTIDE SEQUENCE [LARGE SCALE GENOMIC DNA]</scope>
    <source>
        <strain evidence="3">cai42</strain>
    </source>
</reference>
<dbReference type="InterPro" id="IPR016084">
    <property type="entry name" value="Haem_Oase-like_multi-hlx"/>
</dbReference>
<evidence type="ECO:0000313" key="3">
    <source>
        <dbReference type="Proteomes" id="UP000076128"/>
    </source>
</evidence>
<dbReference type="RefSeq" id="WP_066813433.1">
    <property type="nucleotide sequence ID" value="NZ_CP012661.1"/>
</dbReference>
<dbReference type="STRING" id="1335048.AKL17_2341"/>
<dbReference type="CDD" id="cd19367">
    <property type="entry name" value="TenA_C_ScTHI20-like"/>
    <property type="match status" value="1"/>
</dbReference>
<dbReference type="SUPFAM" id="SSF48613">
    <property type="entry name" value="Heme oxygenase-like"/>
    <property type="match status" value="1"/>
</dbReference>
<sequence length="225" mass="24162">MTALEYGRSFALWRGACAGPWADYTRHGFVEGLKHGTLPPGAYLAYLRQDYLFLTHFARAWSLAVVKAGSLAEMQAASATVHALLHTEMALHVGHCAAAGIDLAALQATEEAPETLAYTRYVLEAGYSGDFLDLLAALAPCVLGYGEIGARLLAEAGETRYRGWIETYGGPGYQQLCHETGALIDRAVAERLGPAPETLPCWQGKAARFATATRLEAAFWGVGRA</sequence>
<accession>A0A159Z379</accession>
<dbReference type="PANTHER" id="PTHR43198">
    <property type="entry name" value="BIFUNCTIONAL TH2 PROTEIN"/>
    <property type="match status" value="1"/>
</dbReference>
<protein>
    <submittedName>
        <fullName evidence="2">Transcriptional activator, putative</fullName>
    </submittedName>
</protein>
<name>A0A159Z379_9RHOB</name>
<dbReference type="GO" id="GO:0005829">
    <property type="term" value="C:cytosol"/>
    <property type="evidence" value="ECO:0007669"/>
    <property type="project" value="TreeGrafter"/>
</dbReference>
<dbReference type="Proteomes" id="UP000076128">
    <property type="component" value="Chromosome"/>
</dbReference>
<dbReference type="InterPro" id="IPR004305">
    <property type="entry name" value="Thiaminase-2/PQQC"/>
</dbReference>
<proteinExistence type="predicted"/>
<organism evidence="2 3">
    <name type="scientific">Frigidibacter mobilis</name>
    <dbReference type="NCBI Taxonomy" id="1335048"/>
    <lineage>
        <taxon>Bacteria</taxon>
        <taxon>Pseudomonadati</taxon>
        <taxon>Pseudomonadota</taxon>
        <taxon>Alphaproteobacteria</taxon>
        <taxon>Rhodobacterales</taxon>
        <taxon>Paracoccaceae</taxon>
        <taxon>Frigidibacter</taxon>
    </lineage>
</organism>
<dbReference type="PANTHER" id="PTHR43198:SF2">
    <property type="entry name" value="SI:CH1073-67J19.1-RELATED"/>
    <property type="match status" value="1"/>
</dbReference>
<evidence type="ECO:0000313" key="2">
    <source>
        <dbReference type="EMBL" id="AMY69587.1"/>
    </source>
</evidence>
<keyword evidence="3" id="KW-1185">Reference proteome</keyword>
<dbReference type="KEGG" id="daa:AKL17_2341"/>